<name>A0A161ZSY5_DAUCS</name>
<feature type="compositionally biased region" description="Low complexity" evidence="1">
    <location>
        <begin position="272"/>
        <end position="283"/>
    </location>
</feature>
<dbReference type="InterPro" id="IPR019448">
    <property type="entry name" value="NT-C2"/>
</dbReference>
<dbReference type="AlphaFoldDB" id="A0A161ZSY5"/>
<dbReference type="KEGG" id="dcr:108227357"/>
<dbReference type="EMBL" id="CP093348">
    <property type="protein sequence ID" value="WOH05023.1"/>
    <property type="molecule type" value="Genomic_DNA"/>
</dbReference>
<dbReference type="InterPro" id="IPR021827">
    <property type="entry name" value="Nup186/Nup192/Nup205"/>
</dbReference>
<feature type="region of interest" description="Disordered" evidence="1">
    <location>
        <begin position="243"/>
        <end position="287"/>
    </location>
</feature>
<dbReference type="PROSITE" id="PS51840">
    <property type="entry name" value="C2_NT"/>
    <property type="match status" value="1"/>
</dbReference>
<evidence type="ECO:0000256" key="1">
    <source>
        <dbReference type="SAM" id="MobiDB-lite"/>
    </source>
</evidence>
<evidence type="ECO:0000259" key="2">
    <source>
        <dbReference type="PROSITE" id="PS51840"/>
    </source>
</evidence>
<evidence type="ECO:0000313" key="5">
    <source>
        <dbReference type="Proteomes" id="UP000077755"/>
    </source>
</evidence>
<dbReference type="EMBL" id="LNRQ01000006">
    <property type="protein sequence ID" value="KZM90862.1"/>
    <property type="molecule type" value="Genomic_DNA"/>
</dbReference>
<keyword evidence="5" id="KW-1185">Reference proteome</keyword>
<dbReference type="GO" id="GO:0005643">
    <property type="term" value="C:nuclear pore"/>
    <property type="evidence" value="ECO:0007669"/>
    <property type="project" value="InterPro"/>
</dbReference>
<dbReference type="Gramene" id="KZM90862">
    <property type="protein sequence ID" value="KZM90862"/>
    <property type="gene ID" value="DCAR_021773"/>
</dbReference>
<dbReference type="STRING" id="79200.A0A161ZSY5"/>
<feature type="compositionally biased region" description="Basic and acidic residues" evidence="1">
    <location>
        <begin position="250"/>
        <end position="268"/>
    </location>
</feature>
<dbReference type="Gramene" id="KZM90865">
    <property type="protein sequence ID" value="KZM90865"/>
    <property type="gene ID" value="DCAR_021770"/>
</dbReference>
<reference evidence="3" key="1">
    <citation type="journal article" date="2016" name="Nat. Genet.">
        <title>A high-quality carrot genome assembly provides new insights into carotenoid accumulation and asterid genome evolution.</title>
        <authorList>
            <person name="Iorizzo M."/>
            <person name="Ellison S."/>
            <person name="Senalik D."/>
            <person name="Zeng P."/>
            <person name="Satapoomin P."/>
            <person name="Huang J."/>
            <person name="Bowman M."/>
            <person name="Iovene M."/>
            <person name="Sanseverino W."/>
            <person name="Cavagnaro P."/>
            <person name="Yildiz M."/>
            <person name="Macko-Podgorni A."/>
            <person name="Moranska E."/>
            <person name="Grzebelus E."/>
            <person name="Grzebelus D."/>
            <person name="Ashrafi H."/>
            <person name="Zheng Z."/>
            <person name="Cheng S."/>
            <person name="Spooner D."/>
            <person name="Van Deynze A."/>
            <person name="Simon P."/>
        </authorList>
    </citation>
    <scope>NUCLEOTIDE SEQUENCE [LARGE SCALE GENOMIC DNA]</scope>
    <source>
        <tissue evidence="3">Leaf</tissue>
    </source>
</reference>
<proteinExistence type="predicted"/>
<protein>
    <recommendedName>
        <fullName evidence="2">C2 NT-type domain-containing protein</fullName>
    </recommendedName>
</protein>
<evidence type="ECO:0000313" key="4">
    <source>
        <dbReference type="EMBL" id="WOH05023.1"/>
    </source>
</evidence>
<dbReference type="Proteomes" id="UP000077755">
    <property type="component" value="Chromosome 6"/>
</dbReference>
<dbReference type="PANTHER" id="PTHR31344">
    <property type="entry name" value="NUCLEAR PORE COMPLEX PROTEIN NUP205"/>
    <property type="match status" value="1"/>
</dbReference>
<gene>
    <name evidence="3" type="ORF">DCAR_021773</name>
    <name evidence="4" type="ORF">DCAR_0624435</name>
</gene>
<reference evidence="4" key="2">
    <citation type="submission" date="2022-03" db="EMBL/GenBank/DDBJ databases">
        <title>Draft title - Genomic analysis of global carrot germplasm unveils the trajectory of domestication and the origin of high carotenoid orange carrot.</title>
        <authorList>
            <person name="Iorizzo M."/>
            <person name="Ellison S."/>
            <person name="Senalik D."/>
            <person name="Macko-Podgorni A."/>
            <person name="Grzebelus D."/>
            <person name="Bostan H."/>
            <person name="Rolling W."/>
            <person name="Curaba J."/>
            <person name="Simon P."/>
        </authorList>
    </citation>
    <scope>NUCLEOTIDE SEQUENCE</scope>
    <source>
        <tissue evidence="4">Leaf</tissue>
    </source>
</reference>
<accession>A0A161ZSY5</accession>
<feature type="domain" description="C2 NT-type" evidence="2">
    <location>
        <begin position="3"/>
        <end position="154"/>
    </location>
</feature>
<dbReference type="OrthoDB" id="20172at2759"/>
<evidence type="ECO:0000313" key="3">
    <source>
        <dbReference type="EMBL" id="KZM90862.1"/>
    </source>
</evidence>
<organism evidence="3">
    <name type="scientific">Daucus carota subsp. sativus</name>
    <name type="common">Carrot</name>
    <dbReference type="NCBI Taxonomy" id="79200"/>
    <lineage>
        <taxon>Eukaryota</taxon>
        <taxon>Viridiplantae</taxon>
        <taxon>Streptophyta</taxon>
        <taxon>Embryophyta</taxon>
        <taxon>Tracheophyta</taxon>
        <taxon>Spermatophyta</taxon>
        <taxon>Magnoliopsida</taxon>
        <taxon>eudicotyledons</taxon>
        <taxon>Gunneridae</taxon>
        <taxon>Pentapetalae</taxon>
        <taxon>asterids</taxon>
        <taxon>campanulids</taxon>
        <taxon>Apiales</taxon>
        <taxon>Apiaceae</taxon>
        <taxon>Apioideae</taxon>
        <taxon>Scandiceae</taxon>
        <taxon>Daucinae</taxon>
        <taxon>Daucus</taxon>
        <taxon>Daucus sect. Daucus</taxon>
    </lineage>
</organism>
<sequence length="1013" mass="113149">MTTSNSRGPSAQLEYQIHVQEIKPWSSSKVLKSLRSVVLQWKYSDKYSGSTSPVVPSFGSNAGDGKIQFNHAFKLPVNLLKVEDTLRKNCLKVNLFETSRDKTVKGQLLATAIIDLADYGIVKEAIHITAPMNCKRVTGNKAQPVLFLKVQPVQRNRATSLSRNGQLGNASMDKNGDKSVSALMSKEYAEEAEIVSCTGFDVTSHSSTSAPFSAAQFHGASSHKEKKTILKTVEDITKDVEVHQIQSSKQRLEPTDVKPANARDDSLKDSISCPSSTELSSDSESQENMHSIIYNSRESSFMSRTCSVQSSSSSITYDGGDENLIISSSRNDKDHSDNHFQASTKKDADTVTVLYGHAVNYNSKSYQVSGAERKILDENLHDIVYEQLNRSPSDNTKKDTMLENDIHSNSRENVIPDIDRSYHLKSVRSATDSRRSNGIVKSSHFVVKDKDIGVLRYAQTGPQNPICSERKDDKLYPEKIKLQQLQQRIDMLEGELTEAAAIEVSLYSVVAEHGSSVNKVHAPARRLWRLYLHACKEKSRSRIASTARSVISGLVLVAKACGNDVPRLTFWMSNAVVLRAILSQARENHILSPFSGNLSESTSRKGSNKKYLALKWKDSHSSLCKESVDDLHLNVDKWEDLKTFTSALESVETWIFSRIVELIWFEILTPPMQHSASNDMNNISTKLDAKTSYVGNIDQDNYSLEIWKKALSDAYEKICPIRADRHKCGCLHMISKLILEQCLARLDVAMFNAILRETADDISTDPVSDPITDVKVLPIPSGRSSFGAGAQLRTAIGIWSRWLTDQYDIKVDSPTKYWNEQEDGDDLTRRQDTDTFLKSFRLLHALSDLMMIPKDMLLSKSVRKEVCPRFTTTLIRQILKSFVPDEFCPELIPAAVFEALESKDPTEVGEDCIQNIPCGADAITYLPLSVSSVSYVLGDCGRQSELRRTGSLVLQKSYISDDELDELESVSGIKSFRPSPTLAKQDRTTLNEDGSNSSNVRYQLLREVWKSMP</sequence>
<dbReference type="PANTHER" id="PTHR31344:SF15">
    <property type="entry name" value="EEIG1_EHBP1 PROTEIN AMINO-TERMINAL DOMAIN PROTEIN"/>
    <property type="match status" value="1"/>
</dbReference>